<protein>
    <submittedName>
        <fullName evidence="3">Uncharacterized protein</fullName>
    </submittedName>
</protein>
<evidence type="ECO:0000313" key="3">
    <source>
        <dbReference type="EMBL" id="GLI71532.1"/>
    </source>
</evidence>
<proteinExistence type="predicted"/>
<feature type="compositionally biased region" description="Basic and acidic residues" evidence="1">
    <location>
        <begin position="125"/>
        <end position="142"/>
    </location>
</feature>
<sequence>NNCFMLLFLSCTKYFIATNPQKNGGNDEPLETHNGRPSKSQKQPAHGEDASMMVLAANPVGIHQKEKEVKATRRRQAKSSQPSTTRNSSRKARNSSKAAAKKVTNDDDVQPSTKVKPSTGTKRKVPLEVKSTDDDDSYERQKVKSASEGVQCTRALRQRGSSGGVA</sequence>
<name>A0ABQ5SNH6_9CHLO</name>
<gene>
    <name evidence="3" type="ORF">VaNZ11_016759</name>
</gene>
<feature type="compositionally biased region" description="Polar residues" evidence="1">
    <location>
        <begin position="110"/>
        <end position="120"/>
    </location>
</feature>
<feature type="chain" id="PRO_5045984525" evidence="2">
    <location>
        <begin position="18"/>
        <end position="166"/>
    </location>
</feature>
<evidence type="ECO:0000256" key="1">
    <source>
        <dbReference type="SAM" id="MobiDB-lite"/>
    </source>
</evidence>
<dbReference type="Proteomes" id="UP001165090">
    <property type="component" value="Unassembled WGS sequence"/>
</dbReference>
<keyword evidence="2" id="KW-0732">Signal</keyword>
<dbReference type="EMBL" id="BSDZ01000114">
    <property type="protein sequence ID" value="GLI71532.1"/>
    <property type="molecule type" value="Genomic_DNA"/>
</dbReference>
<keyword evidence="4" id="KW-1185">Reference proteome</keyword>
<feature type="region of interest" description="Disordered" evidence="1">
    <location>
        <begin position="19"/>
        <end position="166"/>
    </location>
</feature>
<organism evidence="3 4">
    <name type="scientific">Volvox africanus</name>
    <dbReference type="NCBI Taxonomy" id="51714"/>
    <lineage>
        <taxon>Eukaryota</taxon>
        <taxon>Viridiplantae</taxon>
        <taxon>Chlorophyta</taxon>
        <taxon>core chlorophytes</taxon>
        <taxon>Chlorophyceae</taxon>
        <taxon>CS clade</taxon>
        <taxon>Chlamydomonadales</taxon>
        <taxon>Volvocaceae</taxon>
        <taxon>Volvox</taxon>
    </lineage>
</organism>
<accession>A0ABQ5SNH6</accession>
<reference evidence="3 4" key="1">
    <citation type="journal article" date="2023" name="IScience">
        <title>Expanded male sex-determining region conserved during the evolution of homothallism in the green alga Volvox.</title>
        <authorList>
            <person name="Yamamoto K."/>
            <person name="Matsuzaki R."/>
            <person name="Mahakham W."/>
            <person name="Heman W."/>
            <person name="Sekimoto H."/>
            <person name="Kawachi M."/>
            <person name="Minakuchi Y."/>
            <person name="Toyoda A."/>
            <person name="Nozaki H."/>
        </authorList>
    </citation>
    <scope>NUCLEOTIDE SEQUENCE [LARGE SCALE GENOMIC DNA]</scope>
    <source>
        <strain evidence="3 4">NIES-4468</strain>
    </source>
</reference>
<evidence type="ECO:0000313" key="4">
    <source>
        <dbReference type="Proteomes" id="UP001165090"/>
    </source>
</evidence>
<feature type="non-terminal residue" evidence="3">
    <location>
        <position position="1"/>
    </location>
</feature>
<evidence type="ECO:0000256" key="2">
    <source>
        <dbReference type="SAM" id="SignalP"/>
    </source>
</evidence>
<comment type="caution">
    <text evidence="3">The sequence shown here is derived from an EMBL/GenBank/DDBJ whole genome shotgun (WGS) entry which is preliminary data.</text>
</comment>
<feature type="signal peptide" evidence="2">
    <location>
        <begin position="1"/>
        <end position="17"/>
    </location>
</feature>